<keyword evidence="3" id="KW-0804">Transcription</keyword>
<dbReference type="PANTHER" id="PTHR33164:SF64">
    <property type="entry name" value="TRANSCRIPTIONAL REGULATOR SLYA"/>
    <property type="match status" value="1"/>
</dbReference>
<feature type="domain" description="HTH marR-type" evidence="4">
    <location>
        <begin position="8"/>
        <end position="143"/>
    </location>
</feature>
<evidence type="ECO:0000256" key="2">
    <source>
        <dbReference type="ARBA" id="ARBA00023125"/>
    </source>
</evidence>
<dbReference type="Pfam" id="PF12802">
    <property type="entry name" value="MarR_2"/>
    <property type="match status" value="1"/>
</dbReference>
<evidence type="ECO:0000256" key="1">
    <source>
        <dbReference type="ARBA" id="ARBA00023015"/>
    </source>
</evidence>
<dbReference type="Proteomes" id="UP001501169">
    <property type="component" value="Unassembled WGS sequence"/>
</dbReference>
<dbReference type="EMBL" id="BAAAEO010000001">
    <property type="protein sequence ID" value="GAA0543271.1"/>
    <property type="molecule type" value="Genomic_DNA"/>
</dbReference>
<evidence type="ECO:0000256" key="3">
    <source>
        <dbReference type="ARBA" id="ARBA00023163"/>
    </source>
</evidence>
<dbReference type="InterPro" id="IPR036390">
    <property type="entry name" value="WH_DNA-bd_sf"/>
</dbReference>
<comment type="caution">
    <text evidence="5">The sequence shown here is derived from an EMBL/GenBank/DDBJ whole genome shotgun (WGS) entry which is preliminary data.</text>
</comment>
<keyword evidence="1" id="KW-0805">Transcription regulation</keyword>
<reference evidence="5 6" key="1">
    <citation type="journal article" date="2019" name="Int. J. Syst. Evol. Microbiol.">
        <title>The Global Catalogue of Microorganisms (GCM) 10K type strain sequencing project: providing services to taxonomists for standard genome sequencing and annotation.</title>
        <authorList>
            <consortium name="The Broad Institute Genomics Platform"/>
            <consortium name="The Broad Institute Genome Sequencing Center for Infectious Disease"/>
            <person name="Wu L."/>
            <person name="Ma J."/>
        </authorList>
    </citation>
    <scope>NUCLEOTIDE SEQUENCE [LARGE SCALE GENOMIC DNA]</scope>
    <source>
        <strain evidence="5 6">JCM 14331</strain>
    </source>
</reference>
<dbReference type="SUPFAM" id="SSF46785">
    <property type="entry name" value="Winged helix' DNA-binding domain"/>
    <property type="match status" value="1"/>
</dbReference>
<dbReference type="InterPro" id="IPR000835">
    <property type="entry name" value="HTH_MarR-typ"/>
</dbReference>
<dbReference type="Gene3D" id="1.10.10.10">
    <property type="entry name" value="Winged helix-like DNA-binding domain superfamily/Winged helix DNA-binding domain"/>
    <property type="match status" value="1"/>
</dbReference>
<evidence type="ECO:0000313" key="5">
    <source>
        <dbReference type="EMBL" id="GAA0543271.1"/>
    </source>
</evidence>
<dbReference type="InterPro" id="IPR039422">
    <property type="entry name" value="MarR/SlyA-like"/>
</dbReference>
<dbReference type="PANTHER" id="PTHR33164">
    <property type="entry name" value="TRANSCRIPTIONAL REGULATOR, MARR FAMILY"/>
    <property type="match status" value="1"/>
</dbReference>
<dbReference type="PROSITE" id="PS50995">
    <property type="entry name" value="HTH_MARR_2"/>
    <property type="match status" value="1"/>
</dbReference>
<protein>
    <submittedName>
        <fullName evidence="5">MarR family winged helix-turn-helix transcriptional regulator</fullName>
    </submittedName>
</protein>
<proteinExistence type="predicted"/>
<accession>A0ABN1DHE7</accession>
<dbReference type="InterPro" id="IPR036388">
    <property type="entry name" value="WH-like_DNA-bd_sf"/>
</dbReference>
<evidence type="ECO:0000313" key="6">
    <source>
        <dbReference type="Proteomes" id="UP001501169"/>
    </source>
</evidence>
<dbReference type="RefSeq" id="WP_226765356.1">
    <property type="nucleotide sequence ID" value="NZ_BAAAEO010000001.1"/>
</dbReference>
<gene>
    <name evidence="5" type="ORF">GCM10009098_08660</name>
</gene>
<evidence type="ECO:0000259" key="4">
    <source>
        <dbReference type="PROSITE" id="PS50995"/>
    </source>
</evidence>
<keyword evidence="2" id="KW-0238">DNA-binding</keyword>
<sequence length="144" mass="16045">MSSDNAMANNIGFLLADVSRLMRKAFQQELALLGSPLTLAQARALLIVARFEGVRQVDIADRLEIQPITLARLLDHLVALDLIERRPSPDDRRAYHIYLRPKADNHLQTIQLAGSKVKSVALAGLDQDLLITQLQSIQQKLSIN</sequence>
<keyword evidence="6" id="KW-1185">Reference proteome</keyword>
<organism evidence="5 6">
    <name type="scientific">Rheinheimera aquimaris</name>
    <dbReference type="NCBI Taxonomy" id="412437"/>
    <lineage>
        <taxon>Bacteria</taxon>
        <taxon>Pseudomonadati</taxon>
        <taxon>Pseudomonadota</taxon>
        <taxon>Gammaproteobacteria</taxon>
        <taxon>Chromatiales</taxon>
        <taxon>Chromatiaceae</taxon>
        <taxon>Rheinheimera</taxon>
    </lineage>
</organism>
<dbReference type="SMART" id="SM00347">
    <property type="entry name" value="HTH_MARR"/>
    <property type="match status" value="1"/>
</dbReference>
<name>A0ABN1DHE7_9GAMM</name>